<dbReference type="PIRSF" id="PIRSF006603">
    <property type="entry name" value="DinF"/>
    <property type="match status" value="1"/>
</dbReference>
<keyword evidence="7" id="KW-0406">Ion transport</keyword>
<evidence type="ECO:0000256" key="6">
    <source>
        <dbReference type="ARBA" id="ARBA00022989"/>
    </source>
</evidence>
<evidence type="ECO:0000256" key="3">
    <source>
        <dbReference type="ARBA" id="ARBA00022449"/>
    </source>
</evidence>
<feature type="transmembrane region" description="Helical" evidence="10">
    <location>
        <begin position="155"/>
        <end position="177"/>
    </location>
</feature>
<dbReference type="Proteomes" id="UP000500938">
    <property type="component" value="Chromosome"/>
</dbReference>
<dbReference type="InterPro" id="IPR002528">
    <property type="entry name" value="MATE_fam"/>
</dbReference>
<keyword evidence="5 10" id="KW-0812">Transmembrane</keyword>
<evidence type="ECO:0000256" key="2">
    <source>
        <dbReference type="ARBA" id="ARBA00022448"/>
    </source>
</evidence>
<dbReference type="RefSeq" id="WP_171223976.1">
    <property type="nucleotide sequence ID" value="NZ_CP053085.1"/>
</dbReference>
<dbReference type="GO" id="GO:0006811">
    <property type="term" value="P:monoatomic ion transport"/>
    <property type="evidence" value="ECO:0007669"/>
    <property type="project" value="UniProtKB-KW"/>
</dbReference>
<keyword evidence="3" id="KW-0050">Antiport</keyword>
<evidence type="ECO:0000256" key="7">
    <source>
        <dbReference type="ARBA" id="ARBA00023065"/>
    </source>
</evidence>
<reference evidence="11 12" key="1">
    <citation type="submission" date="2020-05" db="EMBL/GenBank/DDBJ databases">
        <title>Complete genome sequence of Gemmatimonas greenlandica TET16.</title>
        <authorList>
            <person name="Zeng Y."/>
        </authorList>
    </citation>
    <scope>NUCLEOTIDE SEQUENCE [LARGE SCALE GENOMIC DNA]</scope>
    <source>
        <strain evidence="11 12">TET16</strain>
    </source>
</reference>
<evidence type="ECO:0000256" key="10">
    <source>
        <dbReference type="SAM" id="Phobius"/>
    </source>
</evidence>
<feature type="transmembrane region" description="Helical" evidence="10">
    <location>
        <begin position="189"/>
        <end position="208"/>
    </location>
</feature>
<keyword evidence="6 10" id="KW-1133">Transmembrane helix</keyword>
<dbReference type="GO" id="GO:0005886">
    <property type="term" value="C:plasma membrane"/>
    <property type="evidence" value="ECO:0007669"/>
    <property type="project" value="UniProtKB-SubCell"/>
</dbReference>
<dbReference type="Pfam" id="PF01554">
    <property type="entry name" value="MatE"/>
    <property type="match status" value="2"/>
</dbReference>
<keyword evidence="2" id="KW-0813">Transport</keyword>
<dbReference type="InterPro" id="IPR048279">
    <property type="entry name" value="MdtK-like"/>
</dbReference>
<evidence type="ECO:0000256" key="5">
    <source>
        <dbReference type="ARBA" id="ARBA00022692"/>
    </source>
</evidence>
<evidence type="ECO:0000313" key="12">
    <source>
        <dbReference type="Proteomes" id="UP000500938"/>
    </source>
</evidence>
<feature type="transmembrane region" description="Helical" evidence="10">
    <location>
        <begin position="114"/>
        <end position="135"/>
    </location>
</feature>
<feature type="transmembrane region" description="Helical" evidence="10">
    <location>
        <begin position="269"/>
        <end position="288"/>
    </location>
</feature>
<proteinExistence type="predicted"/>
<organism evidence="11 12">
    <name type="scientific">Gemmatimonas groenlandica</name>
    <dbReference type="NCBI Taxonomy" id="2732249"/>
    <lineage>
        <taxon>Bacteria</taxon>
        <taxon>Pseudomonadati</taxon>
        <taxon>Gemmatimonadota</taxon>
        <taxon>Gemmatimonadia</taxon>
        <taxon>Gemmatimonadales</taxon>
        <taxon>Gemmatimonadaceae</taxon>
        <taxon>Gemmatimonas</taxon>
    </lineage>
</organism>
<feature type="transmembrane region" description="Helical" evidence="10">
    <location>
        <begin position="81"/>
        <end position="102"/>
    </location>
</feature>
<evidence type="ECO:0000256" key="4">
    <source>
        <dbReference type="ARBA" id="ARBA00022475"/>
    </source>
</evidence>
<feature type="transmembrane region" description="Helical" evidence="10">
    <location>
        <begin position="300"/>
        <end position="324"/>
    </location>
</feature>
<feature type="transmembrane region" description="Helical" evidence="10">
    <location>
        <begin position="214"/>
        <end position="236"/>
    </location>
</feature>
<sequence length="470" mass="49853">MHELAQDDDTRSWWDAARGALRGTKHDYTTGPIGRSIFLLAIPMVLEMIMESLFALSDVFFVARLGASAVATVGLTESMMIVVYTIAMGLAIAGTAVVARRVGERDADGAARAAVQMITLGVIASVLIGVVGALAAPALLRAMGATDDVLATGTMFTRVLLGGSGTAFLLFVINAAFRGAGDAAVSMRVLWLANAINIVLGPMLIFGVGPFPEWGVTGAAIATTIGRGTGVCYALWRLTRGSGHLRVSREHLVFEWDTMRAMLRLSVNATFQVLVGSLSWMVLIRLMASFGSAAMAGYTIAVRMIMFAMLPAWGLGNAAATMVGQALGAQNPDRANRAVWTAARYNVAFLGLMGAIFVIFARPIVAGFTSDPAVTDVAVYGLRMMAAGFPFFAFGMVLTQAFNGAGDTRTPTNINIAVFWAFELPLAWLLTTQTSIGSHAVFVSVLAAYTLLAVVSAVMFRRGAWRTQRV</sequence>
<comment type="subcellular location">
    <subcellularLocation>
        <location evidence="1">Cell membrane</location>
        <topology evidence="1">Multi-pass membrane protein</topology>
    </subcellularLocation>
</comment>
<keyword evidence="12" id="KW-1185">Reference proteome</keyword>
<dbReference type="PANTHER" id="PTHR43298">
    <property type="entry name" value="MULTIDRUG RESISTANCE PROTEIN NORM-RELATED"/>
    <property type="match status" value="1"/>
</dbReference>
<dbReference type="KEGG" id="ggr:HKW67_02955"/>
<dbReference type="GO" id="GO:0015297">
    <property type="term" value="F:antiporter activity"/>
    <property type="evidence" value="ECO:0007669"/>
    <property type="project" value="UniProtKB-KW"/>
</dbReference>
<evidence type="ECO:0000313" key="11">
    <source>
        <dbReference type="EMBL" id="QJR34549.1"/>
    </source>
</evidence>
<feature type="transmembrane region" description="Helical" evidence="10">
    <location>
        <begin position="414"/>
        <end position="430"/>
    </location>
</feature>
<name>A0A6M4IKZ9_9BACT</name>
<protein>
    <recommendedName>
        <fullName evidence="9">Multidrug-efflux transporter</fullName>
    </recommendedName>
</protein>
<dbReference type="EMBL" id="CP053085">
    <property type="protein sequence ID" value="QJR34549.1"/>
    <property type="molecule type" value="Genomic_DNA"/>
</dbReference>
<keyword evidence="4" id="KW-1003">Cell membrane</keyword>
<dbReference type="PANTHER" id="PTHR43298:SF2">
    <property type="entry name" value="FMN_FAD EXPORTER YEEO-RELATED"/>
    <property type="match status" value="1"/>
</dbReference>
<evidence type="ECO:0000256" key="1">
    <source>
        <dbReference type="ARBA" id="ARBA00004651"/>
    </source>
</evidence>
<feature type="transmembrane region" description="Helical" evidence="10">
    <location>
        <begin position="345"/>
        <end position="365"/>
    </location>
</feature>
<keyword evidence="8 10" id="KW-0472">Membrane</keyword>
<gene>
    <name evidence="11" type="ORF">HKW67_02955</name>
</gene>
<feature type="transmembrane region" description="Helical" evidence="10">
    <location>
        <begin position="377"/>
        <end position="402"/>
    </location>
</feature>
<dbReference type="CDD" id="cd13139">
    <property type="entry name" value="MATE_like_14"/>
    <property type="match status" value="1"/>
</dbReference>
<dbReference type="AlphaFoldDB" id="A0A6M4IKZ9"/>
<dbReference type="NCBIfam" id="TIGR00797">
    <property type="entry name" value="matE"/>
    <property type="match status" value="1"/>
</dbReference>
<feature type="transmembrane region" description="Helical" evidence="10">
    <location>
        <begin position="436"/>
        <end position="460"/>
    </location>
</feature>
<dbReference type="GO" id="GO:0042910">
    <property type="term" value="F:xenobiotic transmembrane transporter activity"/>
    <property type="evidence" value="ECO:0007669"/>
    <property type="project" value="InterPro"/>
</dbReference>
<evidence type="ECO:0000256" key="9">
    <source>
        <dbReference type="ARBA" id="ARBA00031636"/>
    </source>
</evidence>
<accession>A0A6M4IKZ9</accession>
<evidence type="ECO:0000256" key="8">
    <source>
        <dbReference type="ARBA" id="ARBA00023136"/>
    </source>
</evidence>
<dbReference type="InterPro" id="IPR050222">
    <property type="entry name" value="MATE_MdtK"/>
</dbReference>